<dbReference type="AlphaFoldDB" id="A0ABD0VDL2"/>
<keyword evidence="10" id="KW-0472">Membrane</keyword>
<gene>
    <name evidence="12" type="ORF">M5K25_007193</name>
</gene>
<keyword evidence="8 11" id="KW-0408">Iron</keyword>
<evidence type="ECO:0000256" key="11">
    <source>
        <dbReference type="RuleBase" id="RU000461"/>
    </source>
</evidence>
<keyword evidence="7 11" id="KW-0560">Oxidoreductase</keyword>
<dbReference type="InterPro" id="IPR002397">
    <property type="entry name" value="Cyt_P450_B"/>
</dbReference>
<evidence type="ECO:0000256" key="8">
    <source>
        <dbReference type="ARBA" id="ARBA00023004"/>
    </source>
</evidence>
<dbReference type="InterPro" id="IPR017972">
    <property type="entry name" value="Cyt_P450_CS"/>
</dbReference>
<dbReference type="Proteomes" id="UP001552299">
    <property type="component" value="Unassembled WGS sequence"/>
</dbReference>
<protein>
    <recommendedName>
        <fullName evidence="14">Cytochrome P450</fullName>
    </recommendedName>
</protein>
<dbReference type="InterPro" id="IPR036396">
    <property type="entry name" value="Cyt_P450_sf"/>
</dbReference>
<dbReference type="PANTHER" id="PTHR24282">
    <property type="entry name" value="CYTOCHROME P450 FAMILY MEMBER"/>
    <property type="match status" value="1"/>
</dbReference>
<reference evidence="12 13" key="1">
    <citation type="journal article" date="2024" name="Plant Biotechnol. J.">
        <title>Dendrobium thyrsiflorum genome and its molecular insights into genes involved in important horticultural traits.</title>
        <authorList>
            <person name="Chen B."/>
            <person name="Wang J.Y."/>
            <person name="Zheng P.J."/>
            <person name="Li K.L."/>
            <person name="Liang Y.M."/>
            <person name="Chen X.F."/>
            <person name="Zhang C."/>
            <person name="Zhao X."/>
            <person name="He X."/>
            <person name="Zhang G.Q."/>
            <person name="Liu Z.J."/>
            <person name="Xu Q."/>
        </authorList>
    </citation>
    <scope>NUCLEOTIDE SEQUENCE [LARGE SCALE GENOMIC DNA]</scope>
    <source>
        <strain evidence="12">GZMU011</strain>
    </source>
</reference>
<dbReference type="GO" id="GO:0046872">
    <property type="term" value="F:metal ion binding"/>
    <property type="evidence" value="ECO:0007669"/>
    <property type="project" value="UniProtKB-KW"/>
</dbReference>
<evidence type="ECO:0000256" key="6">
    <source>
        <dbReference type="ARBA" id="ARBA00022989"/>
    </source>
</evidence>
<dbReference type="Pfam" id="PF00067">
    <property type="entry name" value="p450"/>
    <property type="match status" value="1"/>
</dbReference>
<dbReference type="PANTHER" id="PTHR24282:SF36">
    <property type="entry name" value="CYTOCHROME P450 714A1-RELATED"/>
    <property type="match status" value="1"/>
</dbReference>
<sequence>MVIQEVLRLYPPGPVVSREALQDMKLGGIQLPKGINIFIPVPTMHQDLHIWGPDAYEFNPKRFEHGVMGACKIPQMYLPFGAGPRTCLGQNFAMVELKLVLALILQKFSFTLSPNYKHSPTLRLIVEPEHGVDLIVKKMEDSNTIPDIYTQQNEEVRIEDNVVEASDDACDDACDDGSVVIKKRRRMTSKVWGHFEMLANPTDGDTCKIARKEIYVI</sequence>
<dbReference type="PRINTS" id="PR00359">
    <property type="entry name" value="BP450"/>
</dbReference>
<evidence type="ECO:0000256" key="1">
    <source>
        <dbReference type="ARBA" id="ARBA00004370"/>
    </source>
</evidence>
<dbReference type="PRINTS" id="PR00385">
    <property type="entry name" value="P450"/>
</dbReference>
<dbReference type="SUPFAM" id="SSF48264">
    <property type="entry name" value="Cytochrome P450"/>
    <property type="match status" value="1"/>
</dbReference>
<name>A0ABD0VDL2_DENTH</name>
<evidence type="ECO:0000256" key="3">
    <source>
        <dbReference type="ARBA" id="ARBA00022617"/>
    </source>
</evidence>
<dbReference type="InterPro" id="IPR050665">
    <property type="entry name" value="Cytochrome_P450_Monooxygen"/>
</dbReference>
<comment type="caution">
    <text evidence="12">The sequence shown here is derived from an EMBL/GenBank/DDBJ whole genome shotgun (WGS) entry which is preliminary data.</text>
</comment>
<evidence type="ECO:0000313" key="13">
    <source>
        <dbReference type="Proteomes" id="UP001552299"/>
    </source>
</evidence>
<dbReference type="Gene3D" id="1.10.630.10">
    <property type="entry name" value="Cytochrome P450"/>
    <property type="match status" value="1"/>
</dbReference>
<evidence type="ECO:0000256" key="9">
    <source>
        <dbReference type="ARBA" id="ARBA00023033"/>
    </source>
</evidence>
<organism evidence="12 13">
    <name type="scientific">Dendrobium thyrsiflorum</name>
    <name type="common">Pinecone-like raceme dendrobium</name>
    <name type="synonym">Orchid</name>
    <dbReference type="NCBI Taxonomy" id="117978"/>
    <lineage>
        <taxon>Eukaryota</taxon>
        <taxon>Viridiplantae</taxon>
        <taxon>Streptophyta</taxon>
        <taxon>Embryophyta</taxon>
        <taxon>Tracheophyta</taxon>
        <taxon>Spermatophyta</taxon>
        <taxon>Magnoliopsida</taxon>
        <taxon>Liliopsida</taxon>
        <taxon>Asparagales</taxon>
        <taxon>Orchidaceae</taxon>
        <taxon>Epidendroideae</taxon>
        <taxon>Malaxideae</taxon>
        <taxon>Dendrobiinae</taxon>
        <taxon>Dendrobium</taxon>
    </lineage>
</organism>
<evidence type="ECO:0000256" key="7">
    <source>
        <dbReference type="ARBA" id="ARBA00023002"/>
    </source>
</evidence>
<evidence type="ECO:0000313" key="12">
    <source>
        <dbReference type="EMBL" id="KAL0923145.1"/>
    </source>
</evidence>
<keyword evidence="5 11" id="KW-0479">Metal-binding</keyword>
<keyword evidence="6" id="KW-1133">Transmembrane helix</keyword>
<comment type="similarity">
    <text evidence="2 11">Belongs to the cytochrome P450 family.</text>
</comment>
<dbReference type="PROSITE" id="PS00086">
    <property type="entry name" value="CYTOCHROME_P450"/>
    <property type="match status" value="1"/>
</dbReference>
<dbReference type="GO" id="GO:0016020">
    <property type="term" value="C:membrane"/>
    <property type="evidence" value="ECO:0007669"/>
    <property type="project" value="UniProtKB-SubCell"/>
</dbReference>
<evidence type="ECO:0000256" key="5">
    <source>
        <dbReference type="ARBA" id="ARBA00022723"/>
    </source>
</evidence>
<evidence type="ECO:0000256" key="4">
    <source>
        <dbReference type="ARBA" id="ARBA00022692"/>
    </source>
</evidence>
<dbReference type="GO" id="GO:0006629">
    <property type="term" value="P:lipid metabolic process"/>
    <property type="evidence" value="ECO:0007669"/>
    <property type="project" value="UniProtKB-ARBA"/>
</dbReference>
<dbReference type="GO" id="GO:0004497">
    <property type="term" value="F:monooxygenase activity"/>
    <property type="evidence" value="ECO:0007669"/>
    <property type="project" value="UniProtKB-KW"/>
</dbReference>
<keyword evidence="4" id="KW-0812">Transmembrane</keyword>
<evidence type="ECO:0000256" key="2">
    <source>
        <dbReference type="ARBA" id="ARBA00010617"/>
    </source>
</evidence>
<evidence type="ECO:0000256" key="10">
    <source>
        <dbReference type="ARBA" id="ARBA00023136"/>
    </source>
</evidence>
<keyword evidence="3 11" id="KW-0349">Heme</keyword>
<keyword evidence="13" id="KW-1185">Reference proteome</keyword>
<evidence type="ECO:0008006" key="14">
    <source>
        <dbReference type="Google" id="ProtNLM"/>
    </source>
</evidence>
<dbReference type="EMBL" id="JANQDX010000006">
    <property type="protein sequence ID" value="KAL0923145.1"/>
    <property type="molecule type" value="Genomic_DNA"/>
</dbReference>
<keyword evidence="9 11" id="KW-0503">Monooxygenase</keyword>
<comment type="subcellular location">
    <subcellularLocation>
        <location evidence="1">Membrane</location>
    </subcellularLocation>
</comment>
<proteinExistence type="inferred from homology"/>
<dbReference type="InterPro" id="IPR001128">
    <property type="entry name" value="Cyt_P450"/>
</dbReference>
<accession>A0ABD0VDL2</accession>